<evidence type="ECO:0000313" key="3">
    <source>
        <dbReference type="EMBL" id="GGC77174.1"/>
    </source>
</evidence>
<evidence type="ECO:0000256" key="1">
    <source>
        <dbReference type="SAM" id="Phobius"/>
    </source>
</evidence>
<gene>
    <name evidence="3" type="ORF">GCM10011396_25430</name>
</gene>
<dbReference type="Proteomes" id="UP000637423">
    <property type="component" value="Unassembled WGS sequence"/>
</dbReference>
<protein>
    <recommendedName>
        <fullName evidence="5">Transmembrane protein</fullName>
    </recommendedName>
</protein>
<proteinExistence type="predicted"/>
<evidence type="ECO:0000313" key="4">
    <source>
        <dbReference type="Proteomes" id="UP000637423"/>
    </source>
</evidence>
<keyword evidence="1" id="KW-0472">Membrane</keyword>
<comment type="caution">
    <text evidence="3">The sequence shown here is derived from an EMBL/GenBank/DDBJ whole genome shotgun (WGS) entry which is preliminary data.</text>
</comment>
<evidence type="ECO:0008006" key="5">
    <source>
        <dbReference type="Google" id="ProtNLM"/>
    </source>
</evidence>
<dbReference type="AlphaFoldDB" id="A0A916XK39"/>
<keyword evidence="2" id="KW-0732">Signal</keyword>
<evidence type="ECO:0000256" key="2">
    <source>
        <dbReference type="SAM" id="SignalP"/>
    </source>
</evidence>
<keyword evidence="1" id="KW-0812">Transmembrane</keyword>
<keyword evidence="4" id="KW-1185">Reference proteome</keyword>
<feature type="transmembrane region" description="Helical" evidence="1">
    <location>
        <begin position="108"/>
        <end position="128"/>
    </location>
</feature>
<organism evidence="3 4">
    <name type="scientific">Undibacterium terreum</name>
    <dbReference type="NCBI Taxonomy" id="1224302"/>
    <lineage>
        <taxon>Bacteria</taxon>
        <taxon>Pseudomonadati</taxon>
        <taxon>Pseudomonadota</taxon>
        <taxon>Betaproteobacteria</taxon>
        <taxon>Burkholderiales</taxon>
        <taxon>Oxalobacteraceae</taxon>
        <taxon>Undibacterium</taxon>
    </lineage>
</organism>
<dbReference type="EMBL" id="BMED01000002">
    <property type="protein sequence ID" value="GGC77174.1"/>
    <property type="molecule type" value="Genomic_DNA"/>
</dbReference>
<reference evidence="3" key="1">
    <citation type="journal article" date="2014" name="Int. J. Syst. Evol. Microbiol.">
        <title>Complete genome sequence of Corynebacterium casei LMG S-19264T (=DSM 44701T), isolated from a smear-ripened cheese.</title>
        <authorList>
            <consortium name="US DOE Joint Genome Institute (JGI-PGF)"/>
            <person name="Walter F."/>
            <person name="Albersmeier A."/>
            <person name="Kalinowski J."/>
            <person name="Ruckert C."/>
        </authorList>
    </citation>
    <scope>NUCLEOTIDE SEQUENCE</scope>
    <source>
        <strain evidence="3">CGMCC 1.10998</strain>
    </source>
</reference>
<accession>A0A916XK39</accession>
<dbReference type="RefSeq" id="WP_188566400.1">
    <property type="nucleotide sequence ID" value="NZ_BMED01000002.1"/>
</dbReference>
<keyword evidence="1" id="KW-1133">Transmembrane helix</keyword>
<reference evidence="3" key="2">
    <citation type="submission" date="2020-09" db="EMBL/GenBank/DDBJ databases">
        <authorList>
            <person name="Sun Q."/>
            <person name="Zhou Y."/>
        </authorList>
    </citation>
    <scope>NUCLEOTIDE SEQUENCE</scope>
    <source>
        <strain evidence="3">CGMCC 1.10998</strain>
    </source>
</reference>
<name>A0A916XK39_9BURK</name>
<feature type="chain" id="PRO_5037642245" description="Transmembrane protein" evidence="2">
    <location>
        <begin position="22"/>
        <end position="138"/>
    </location>
</feature>
<sequence length="138" mass="14892">MLKLLLRIAMAVAGLAFLADAGLPFTTQALHVDGHSTTTSRISGNTGPTCDTAYHLKFTDGGLDSCSVGYATYSRLNDGDAVTVKSSRLLKSCVSIERAGETVHTERYWKIAHIALGILLVVIALGWIKTEEGTWSWH</sequence>
<feature type="signal peptide" evidence="2">
    <location>
        <begin position="1"/>
        <end position="21"/>
    </location>
</feature>